<dbReference type="EMBL" id="LEKV01004913">
    <property type="protein sequence ID" value="KVH91659.1"/>
    <property type="molecule type" value="Genomic_DNA"/>
</dbReference>
<evidence type="ECO:0000313" key="2">
    <source>
        <dbReference type="Proteomes" id="UP000243975"/>
    </source>
</evidence>
<gene>
    <name evidence="1" type="ORF">Ccrd_006324</name>
</gene>
<name>A0A118JU88_CYNCS</name>
<evidence type="ECO:0000313" key="1">
    <source>
        <dbReference type="EMBL" id="KVH91659.1"/>
    </source>
</evidence>
<dbReference type="STRING" id="59895.A0A118JU88"/>
<keyword evidence="2" id="KW-1185">Reference proteome</keyword>
<comment type="caution">
    <text evidence="1">The sequence shown here is derived from an EMBL/GenBank/DDBJ whole genome shotgun (WGS) entry which is preliminary data.</text>
</comment>
<proteinExistence type="predicted"/>
<dbReference type="Proteomes" id="UP000243975">
    <property type="component" value="Unassembled WGS sequence"/>
</dbReference>
<dbReference type="AlphaFoldDB" id="A0A118JU88"/>
<dbReference type="Gramene" id="KVH91659">
    <property type="protein sequence ID" value="KVH91659"/>
    <property type="gene ID" value="Ccrd_006324"/>
</dbReference>
<dbReference type="Gene3D" id="3.40.50.720">
    <property type="entry name" value="NAD(P)-binding Rossmann-like Domain"/>
    <property type="match status" value="1"/>
</dbReference>
<organism evidence="1 2">
    <name type="scientific">Cynara cardunculus var. scolymus</name>
    <name type="common">Globe artichoke</name>
    <name type="synonym">Cynara scolymus</name>
    <dbReference type="NCBI Taxonomy" id="59895"/>
    <lineage>
        <taxon>Eukaryota</taxon>
        <taxon>Viridiplantae</taxon>
        <taxon>Streptophyta</taxon>
        <taxon>Embryophyta</taxon>
        <taxon>Tracheophyta</taxon>
        <taxon>Spermatophyta</taxon>
        <taxon>Magnoliopsida</taxon>
        <taxon>eudicotyledons</taxon>
        <taxon>Gunneridae</taxon>
        <taxon>Pentapetalae</taxon>
        <taxon>asterids</taxon>
        <taxon>campanulids</taxon>
        <taxon>Asterales</taxon>
        <taxon>Asteraceae</taxon>
        <taxon>Carduoideae</taxon>
        <taxon>Cardueae</taxon>
        <taxon>Carduinae</taxon>
        <taxon>Cynara</taxon>
    </lineage>
</organism>
<accession>A0A118JU88</accession>
<sequence>MCCGVTDKECAEQVGWTHYYDIFYKGCLANLEINGGDVKVYSHNHLIRFLPYEFGIDPARMGEIMEPRRISFDDKMVVRKAIEDARIPFTYVSAARPRSSFECGARDEKGNSQATLVADEVDNRSRQKIKVRPWSHSADVAHVKKTMTSLGES</sequence>
<protein>
    <submittedName>
        <fullName evidence="1">NmrA-like protein</fullName>
    </submittedName>
</protein>
<reference evidence="1 2" key="1">
    <citation type="journal article" date="2016" name="Sci. Rep.">
        <title>The genome sequence of the outbreeding globe artichoke constructed de novo incorporating a phase-aware low-pass sequencing strategy of F1 progeny.</title>
        <authorList>
            <person name="Scaglione D."/>
            <person name="Reyes-Chin-Wo S."/>
            <person name="Acquadro A."/>
            <person name="Froenicke L."/>
            <person name="Portis E."/>
            <person name="Beitel C."/>
            <person name="Tirone M."/>
            <person name="Mauro R."/>
            <person name="Lo Monaco A."/>
            <person name="Mauromicale G."/>
            <person name="Faccioli P."/>
            <person name="Cattivelli L."/>
            <person name="Rieseberg L."/>
            <person name="Michelmore R."/>
            <person name="Lanteri S."/>
        </authorList>
    </citation>
    <scope>NUCLEOTIDE SEQUENCE [LARGE SCALE GENOMIC DNA]</scope>
    <source>
        <strain evidence="1">2C</strain>
    </source>
</reference>